<reference evidence="2" key="2">
    <citation type="submission" date="2023-06" db="EMBL/GenBank/DDBJ databases">
        <authorList>
            <consortium name="Lawrence Berkeley National Laboratory"/>
            <person name="Mondo S.J."/>
            <person name="Hensen N."/>
            <person name="Bonometti L."/>
            <person name="Westerberg I."/>
            <person name="Brannstrom I.O."/>
            <person name="Guillou S."/>
            <person name="Cros-Aarteil S."/>
            <person name="Calhoun S."/>
            <person name="Haridas S."/>
            <person name="Kuo A."/>
            <person name="Pangilinan J."/>
            <person name="Riley R."/>
            <person name="Labutti K."/>
            <person name="Andreopoulos B."/>
            <person name="Lipzen A."/>
            <person name="Chen C."/>
            <person name="Yanf M."/>
            <person name="Daum C."/>
            <person name="Ng V."/>
            <person name="Clum A."/>
            <person name="Steindorff A."/>
            <person name="Ohm R."/>
            <person name="Martin F."/>
            <person name="Silar P."/>
            <person name="Natvig D."/>
            <person name="Lalanne C."/>
            <person name="Gautier V."/>
            <person name="Ament-Velasquez S.L."/>
            <person name="Kruys A."/>
            <person name="Hutchinson M.I."/>
            <person name="Powell A.J."/>
            <person name="Barry K."/>
            <person name="Miller A.N."/>
            <person name="Grigoriev I.V."/>
            <person name="Debuchy R."/>
            <person name="Gladieux P."/>
            <person name="Thoren M.H."/>
            <person name="Johannesson H."/>
        </authorList>
    </citation>
    <scope>NUCLEOTIDE SEQUENCE</scope>
    <source>
        <strain evidence="2">PSN324</strain>
    </source>
</reference>
<keyword evidence="3" id="KW-1185">Reference proteome</keyword>
<dbReference type="EMBL" id="MU864979">
    <property type="protein sequence ID" value="KAK4462010.1"/>
    <property type="molecule type" value="Genomic_DNA"/>
</dbReference>
<protein>
    <submittedName>
        <fullName evidence="2">Complex I intermediate-associated protein 84, mitochondrial</fullName>
    </submittedName>
</protein>
<comment type="caution">
    <text evidence="2">The sequence shown here is derived from an EMBL/GenBank/DDBJ whole genome shotgun (WGS) entry which is preliminary data.</text>
</comment>
<dbReference type="Gene3D" id="1.25.40.10">
    <property type="entry name" value="Tetratricopeptide repeat domain"/>
    <property type="match status" value="1"/>
</dbReference>
<dbReference type="AlphaFoldDB" id="A0AAV9HMH7"/>
<gene>
    <name evidence="2" type="ORF">QBC42DRAFT_268756</name>
</gene>
<sequence>MRSQLTRNVYRRLLRAGHASNAYNGLIRSCPAACSSVSPRSTPPDSIIHRPSRRTFFGVFKKPPRTLKGPRIEPGYDVLLEFRSLEVENARPPERAGLIQGYKLFMKQRLGRGRNLNTTQAFLTVRLLRHLLESESEAEGEEHLSFEDIRMALELTAKPPRGKADNHLELARMVYKEIERRIQHLRDMGVDEETIRATTGERKQHGDFRFLLSAMTQYGASLEAEKRLEEYWNSLPSDQRPPGVANEMWLTVLRGLAKEGLEDELLRVYKKSEPSRIGYVSATHEIMTSFYASRDRVEETKYWFELPIRANNLPYPNTYMEVVRFAARNNEHEWLQPHMENLINSKPSKALWDVIFQWAVLVMDMGVEDVKDMFDAMSRHDPKLVPDGTTLDYLIQAAIDKKNPYLAERFLSLRSEMLIRPSVANYILQLNYRLDAKDASGAAAVYSNLQLAHDNENDNDLPVLNKYLRFLCSTPKPDIERILNVTADLEQRHATLEPETVASLCLVFLAFDKQYDVIDTLSLHTVFYSLEERATVRNAFVSYILNPKISTARVWDAYSILRQFFPETDPKDRVKLMDAFFARKRPDMACYIFGHMRGHGNPAQRPTADTYVKALEGLGRYPDAQSLRMVHNMLKMDTTVQLDTRLHNGLMLAYASCEDPDTAMEFWREITNSAEGPSYNSLAIVFWVCELTPFGDKTARDIWAKIQRMDLDVPKNVYDAYCGALAGNGNLEEVQGAIARLDSGEYGYGVGEMTLGVTYNALPGQYRKDEFEKWARDEYSDVWQKLVSRNTRKETIKGKMFDLERRFEA</sequence>
<dbReference type="PANTHER" id="PTHR47942">
    <property type="entry name" value="TETRATRICOPEPTIDE REPEAT (TPR)-LIKE SUPERFAMILY PROTEIN-RELATED"/>
    <property type="match status" value="1"/>
</dbReference>
<dbReference type="Proteomes" id="UP001321749">
    <property type="component" value="Unassembled WGS sequence"/>
</dbReference>
<reference evidence="2" key="1">
    <citation type="journal article" date="2023" name="Mol. Phylogenet. Evol.">
        <title>Genome-scale phylogeny and comparative genomics of the fungal order Sordariales.</title>
        <authorList>
            <person name="Hensen N."/>
            <person name="Bonometti L."/>
            <person name="Westerberg I."/>
            <person name="Brannstrom I.O."/>
            <person name="Guillou S."/>
            <person name="Cros-Aarteil S."/>
            <person name="Calhoun S."/>
            <person name="Haridas S."/>
            <person name="Kuo A."/>
            <person name="Mondo S."/>
            <person name="Pangilinan J."/>
            <person name="Riley R."/>
            <person name="LaButti K."/>
            <person name="Andreopoulos B."/>
            <person name="Lipzen A."/>
            <person name="Chen C."/>
            <person name="Yan M."/>
            <person name="Daum C."/>
            <person name="Ng V."/>
            <person name="Clum A."/>
            <person name="Steindorff A."/>
            <person name="Ohm R.A."/>
            <person name="Martin F."/>
            <person name="Silar P."/>
            <person name="Natvig D.O."/>
            <person name="Lalanne C."/>
            <person name="Gautier V."/>
            <person name="Ament-Velasquez S.L."/>
            <person name="Kruys A."/>
            <person name="Hutchinson M.I."/>
            <person name="Powell A.J."/>
            <person name="Barry K."/>
            <person name="Miller A.N."/>
            <person name="Grigoriev I.V."/>
            <person name="Debuchy R."/>
            <person name="Gladieux P."/>
            <person name="Hiltunen Thoren M."/>
            <person name="Johannesson H."/>
        </authorList>
    </citation>
    <scope>NUCLEOTIDE SEQUENCE</scope>
    <source>
        <strain evidence="2">PSN324</strain>
    </source>
</reference>
<organism evidence="2 3">
    <name type="scientific">Cladorrhinum samala</name>
    <dbReference type="NCBI Taxonomy" id="585594"/>
    <lineage>
        <taxon>Eukaryota</taxon>
        <taxon>Fungi</taxon>
        <taxon>Dikarya</taxon>
        <taxon>Ascomycota</taxon>
        <taxon>Pezizomycotina</taxon>
        <taxon>Sordariomycetes</taxon>
        <taxon>Sordariomycetidae</taxon>
        <taxon>Sordariales</taxon>
        <taxon>Podosporaceae</taxon>
        <taxon>Cladorrhinum</taxon>
    </lineage>
</organism>
<proteinExistence type="predicted"/>
<evidence type="ECO:0000256" key="1">
    <source>
        <dbReference type="ARBA" id="ARBA00022737"/>
    </source>
</evidence>
<evidence type="ECO:0000313" key="3">
    <source>
        <dbReference type="Proteomes" id="UP001321749"/>
    </source>
</evidence>
<dbReference type="InterPro" id="IPR011990">
    <property type="entry name" value="TPR-like_helical_dom_sf"/>
</dbReference>
<keyword evidence="1" id="KW-0677">Repeat</keyword>
<dbReference type="PANTHER" id="PTHR47942:SF63">
    <property type="entry name" value="PENTATRICOPEPTIDE REPEAT-CONTAINING PROTEIN"/>
    <property type="match status" value="1"/>
</dbReference>
<name>A0AAV9HMH7_9PEZI</name>
<dbReference type="InterPro" id="IPR051222">
    <property type="entry name" value="PPR/CCM1_RNA-binding"/>
</dbReference>
<evidence type="ECO:0000313" key="2">
    <source>
        <dbReference type="EMBL" id="KAK4462010.1"/>
    </source>
</evidence>
<accession>A0AAV9HMH7</accession>